<gene>
    <name evidence="1" type="ORF">Pint_34350</name>
</gene>
<dbReference type="Proteomes" id="UP001163603">
    <property type="component" value="Chromosome 14"/>
</dbReference>
<dbReference type="EMBL" id="CM047749">
    <property type="protein sequence ID" value="KAJ0010313.1"/>
    <property type="molecule type" value="Genomic_DNA"/>
</dbReference>
<sequence length="637" mass="69898">MSAAQDGILGRPKAEWTPSRDAYLVELFIEQHNCGRTAYNEFKNEVIKSVTRDFNKKFTMNLEENQIKNRYNVMKKDYGVVKTLLGHTGFGWDETRQMVVADDKIWDSYITVRSEARPFRRKSFPLYKQMSIIFEDAYIAGERATGKYVPSGVPLVTEEGHSNTETVRSSEPTNVPTQMVDGTVDSDSIIRINDTLSKKRKSVGPAASGRKKKAYYNISETIENALYEMFSAATFKAAQRNSLNEKTLYQKCLEDLQKLEELDDTEFAKAVNILKDDKNAIAFVTIKGPRRLIWLRGFYILMSKIQESNGPLPPQWIIASSSPPAFISLLSLTLPPEAHSASFKLLNRCRRTIWPGFLSGANSPPLSSTGFELRAGKSRTLTIPKSWSGRLWARTLCAHHSNQTFSCVTGDCGSGKVECAGGGAAPPATLAEFTLNGAGGLDFYDVSLVDGYNLPMLILPKGGSGGGCSATGCLVDLNGACPADLRVARGTHGPSVACKSACEAFGDPRYCCSEAYATPDTCGPSVYSLFFKHACPRAYSFAYDDKTSTYTCASADYVIIFCPPPYTRTNWLHVNQKLVGARKDGALLPLVNKTTMYIATDHSSGALSSGLVQRHFTACAASILSALLLFWPIILPL</sequence>
<keyword evidence="2" id="KW-1185">Reference proteome</keyword>
<evidence type="ECO:0000313" key="1">
    <source>
        <dbReference type="EMBL" id="KAJ0010313.1"/>
    </source>
</evidence>
<organism evidence="1 2">
    <name type="scientific">Pistacia integerrima</name>
    <dbReference type="NCBI Taxonomy" id="434235"/>
    <lineage>
        <taxon>Eukaryota</taxon>
        <taxon>Viridiplantae</taxon>
        <taxon>Streptophyta</taxon>
        <taxon>Embryophyta</taxon>
        <taxon>Tracheophyta</taxon>
        <taxon>Spermatophyta</taxon>
        <taxon>Magnoliopsida</taxon>
        <taxon>eudicotyledons</taxon>
        <taxon>Gunneridae</taxon>
        <taxon>Pentapetalae</taxon>
        <taxon>rosids</taxon>
        <taxon>malvids</taxon>
        <taxon>Sapindales</taxon>
        <taxon>Anacardiaceae</taxon>
        <taxon>Pistacia</taxon>
    </lineage>
</organism>
<reference evidence="2" key="1">
    <citation type="journal article" date="2023" name="G3 (Bethesda)">
        <title>Genome assembly and association tests identify interacting loci associated with vigor, precocity, and sex in interspecific pistachio rootstocks.</title>
        <authorList>
            <person name="Palmer W."/>
            <person name="Jacygrad E."/>
            <person name="Sagayaradj S."/>
            <person name="Cavanaugh K."/>
            <person name="Han R."/>
            <person name="Bertier L."/>
            <person name="Beede B."/>
            <person name="Kafkas S."/>
            <person name="Golino D."/>
            <person name="Preece J."/>
            <person name="Michelmore R."/>
        </authorList>
    </citation>
    <scope>NUCLEOTIDE SEQUENCE [LARGE SCALE GENOMIC DNA]</scope>
</reference>
<accession>A0ACC0X4G9</accession>
<name>A0ACC0X4G9_9ROSI</name>
<proteinExistence type="predicted"/>
<evidence type="ECO:0000313" key="2">
    <source>
        <dbReference type="Proteomes" id="UP001163603"/>
    </source>
</evidence>
<comment type="caution">
    <text evidence="1">The sequence shown here is derived from an EMBL/GenBank/DDBJ whole genome shotgun (WGS) entry which is preliminary data.</text>
</comment>
<protein>
    <submittedName>
        <fullName evidence="1">Uncharacterized protein</fullName>
    </submittedName>
</protein>